<reference evidence="1" key="1">
    <citation type="submission" date="2022-12" db="EMBL/GenBank/DDBJ databases">
        <authorList>
            <person name="Petersen C."/>
        </authorList>
    </citation>
    <scope>NUCLEOTIDE SEQUENCE</scope>
    <source>
        <strain evidence="1">IBT 35675</strain>
    </source>
</reference>
<dbReference type="Proteomes" id="UP001148299">
    <property type="component" value="Unassembled WGS sequence"/>
</dbReference>
<keyword evidence="2" id="KW-1185">Reference proteome</keyword>
<accession>A0A9W9UMC7</accession>
<reference evidence="1" key="2">
    <citation type="journal article" date="2023" name="IMA Fungus">
        <title>Comparative genomic study of the Penicillium genus elucidates a diverse pangenome and 15 lateral gene transfer events.</title>
        <authorList>
            <person name="Petersen C."/>
            <person name="Sorensen T."/>
            <person name="Nielsen M.R."/>
            <person name="Sondergaard T.E."/>
            <person name="Sorensen J.L."/>
            <person name="Fitzpatrick D.A."/>
            <person name="Frisvad J.C."/>
            <person name="Nielsen K.L."/>
        </authorList>
    </citation>
    <scope>NUCLEOTIDE SEQUENCE</scope>
    <source>
        <strain evidence="1">IBT 35675</strain>
    </source>
</reference>
<protein>
    <submittedName>
        <fullName evidence="1">Uncharacterized protein</fullName>
    </submittedName>
</protein>
<evidence type="ECO:0000313" key="2">
    <source>
        <dbReference type="Proteomes" id="UP001148299"/>
    </source>
</evidence>
<sequence length="227" mass="26097">MEPEDGSHILVRVGSVEYTIDVTKIPYFAAFASFQHSSGQESSSVPIHYEVPFFDVIQEGVKLGFRQFFRRMPKTLNYYRALCEALGFLCIDVLSGRDIRMIMDDLKSGKSEWGPGERVSKTLARDSAFRLLYMFILTEFQSDITDSTLAYNATIFVISHPGIFKYSARAMVREAYEERFVVSANQHRQLERWTLNDDGCDDDEAGCFTTESEETQNDWNDIYFDSD</sequence>
<organism evidence="1 2">
    <name type="scientific">Penicillium brevicompactum</name>
    <dbReference type="NCBI Taxonomy" id="5074"/>
    <lineage>
        <taxon>Eukaryota</taxon>
        <taxon>Fungi</taxon>
        <taxon>Dikarya</taxon>
        <taxon>Ascomycota</taxon>
        <taxon>Pezizomycotina</taxon>
        <taxon>Eurotiomycetes</taxon>
        <taxon>Eurotiomycetidae</taxon>
        <taxon>Eurotiales</taxon>
        <taxon>Aspergillaceae</taxon>
        <taxon>Penicillium</taxon>
    </lineage>
</organism>
<gene>
    <name evidence="1" type="ORF">N7541_007959</name>
</gene>
<proteinExistence type="predicted"/>
<comment type="caution">
    <text evidence="1">The sequence shown here is derived from an EMBL/GenBank/DDBJ whole genome shotgun (WGS) entry which is preliminary data.</text>
</comment>
<dbReference type="AlphaFoldDB" id="A0A9W9UMC7"/>
<name>A0A9W9UMC7_PENBR</name>
<evidence type="ECO:0000313" key="1">
    <source>
        <dbReference type="EMBL" id="KAJ5350232.1"/>
    </source>
</evidence>
<dbReference type="EMBL" id="JAPZBR010000006">
    <property type="protein sequence ID" value="KAJ5350232.1"/>
    <property type="molecule type" value="Genomic_DNA"/>
</dbReference>